<sequence length="196" mass="20334">MSGGAADRGCAPTSDAAQVRRPGPASRERAAHVRSTSAGERTALPPADPGPLLRLARRQEIAFAVVGVVNTGLGMALTVSWLAVLGDRAPAAAAPALAYSISVVVAFVLHRTLVFRVRGRLVRDFIAFVGVNSGGLALNMVLLQLGVSVLHLPSIPSAVAVMALVAGASFFGHRHISFRRTQRLDADGSRCGPAGR</sequence>
<evidence type="ECO:0000256" key="1">
    <source>
        <dbReference type="ARBA" id="ARBA00004141"/>
    </source>
</evidence>
<evidence type="ECO:0000256" key="4">
    <source>
        <dbReference type="ARBA" id="ARBA00022989"/>
    </source>
</evidence>
<comment type="subcellular location">
    <subcellularLocation>
        <location evidence="1">Membrane</location>
        <topology evidence="1">Multi-pass membrane protein</topology>
    </subcellularLocation>
</comment>
<evidence type="ECO:0000256" key="2">
    <source>
        <dbReference type="ARBA" id="ARBA00009399"/>
    </source>
</evidence>
<feature type="transmembrane region" description="Helical" evidence="7">
    <location>
        <begin position="121"/>
        <end position="143"/>
    </location>
</feature>
<accession>A0ABS0C9Q5</accession>
<reference evidence="9 10" key="1">
    <citation type="submission" date="2020-10" db="EMBL/GenBank/DDBJ databases">
        <title>Identification of Nocardia species via Next-generation sequencing and recognition of intraspecies genetic diversity.</title>
        <authorList>
            <person name="Li P."/>
            <person name="Li P."/>
            <person name="Lu B."/>
        </authorList>
    </citation>
    <scope>NUCLEOTIDE SEQUENCE [LARGE SCALE GENOMIC DNA]</scope>
    <source>
        <strain evidence="9 10">N-11</strain>
    </source>
</reference>
<keyword evidence="3 7" id="KW-0812">Transmembrane</keyword>
<feature type="domain" description="GtrA/DPMS transmembrane" evidence="8">
    <location>
        <begin position="63"/>
        <end position="178"/>
    </location>
</feature>
<feature type="region of interest" description="Disordered" evidence="6">
    <location>
        <begin position="1"/>
        <end position="46"/>
    </location>
</feature>
<evidence type="ECO:0000256" key="7">
    <source>
        <dbReference type="SAM" id="Phobius"/>
    </source>
</evidence>
<dbReference type="PANTHER" id="PTHR38459:SF1">
    <property type="entry name" value="PROPHAGE BACTOPRENOL-LINKED GLUCOSE TRANSLOCASE HOMOLOG"/>
    <property type="match status" value="1"/>
</dbReference>
<evidence type="ECO:0000259" key="8">
    <source>
        <dbReference type="Pfam" id="PF04138"/>
    </source>
</evidence>
<organism evidence="9 10">
    <name type="scientific">Nocardia abscessus</name>
    <dbReference type="NCBI Taxonomy" id="120957"/>
    <lineage>
        <taxon>Bacteria</taxon>
        <taxon>Bacillati</taxon>
        <taxon>Actinomycetota</taxon>
        <taxon>Actinomycetes</taxon>
        <taxon>Mycobacteriales</taxon>
        <taxon>Nocardiaceae</taxon>
        <taxon>Nocardia</taxon>
    </lineage>
</organism>
<dbReference type="InterPro" id="IPR051401">
    <property type="entry name" value="GtrA_CellWall_Glycosyl"/>
</dbReference>
<dbReference type="PANTHER" id="PTHR38459">
    <property type="entry name" value="PROPHAGE BACTOPRENOL-LINKED GLUCOSE TRANSLOCASE HOMOLOG"/>
    <property type="match status" value="1"/>
</dbReference>
<comment type="similarity">
    <text evidence="2">Belongs to the GtrA family.</text>
</comment>
<dbReference type="Pfam" id="PF04138">
    <property type="entry name" value="GtrA_DPMS_TM"/>
    <property type="match status" value="1"/>
</dbReference>
<dbReference type="InterPro" id="IPR007267">
    <property type="entry name" value="GtrA_DPMS_TM"/>
</dbReference>
<dbReference type="EMBL" id="JADLRE010000013">
    <property type="protein sequence ID" value="MBF6227101.1"/>
    <property type="molecule type" value="Genomic_DNA"/>
</dbReference>
<keyword evidence="5 7" id="KW-0472">Membrane</keyword>
<evidence type="ECO:0000313" key="10">
    <source>
        <dbReference type="Proteomes" id="UP000807309"/>
    </source>
</evidence>
<keyword evidence="4 7" id="KW-1133">Transmembrane helix</keyword>
<evidence type="ECO:0000256" key="5">
    <source>
        <dbReference type="ARBA" id="ARBA00023136"/>
    </source>
</evidence>
<keyword evidence="10" id="KW-1185">Reference proteome</keyword>
<evidence type="ECO:0000313" key="9">
    <source>
        <dbReference type="EMBL" id="MBF6227101.1"/>
    </source>
</evidence>
<feature type="transmembrane region" description="Helical" evidence="7">
    <location>
        <begin position="155"/>
        <end position="173"/>
    </location>
</feature>
<feature type="transmembrane region" description="Helical" evidence="7">
    <location>
        <begin position="89"/>
        <end position="109"/>
    </location>
</feature>
<protein>
    <submittedName>
        <fullName evidence="9">GtrA family protein</fullName>
    </submittedName>
</protein>
<dbReference type="Proteomes" id="UP000807309">
    <property type="component" value="Unassembled WGS sequence"/>
</dbReference>
<feature type="transmembrane region" description="Helical" evidence="7">
    <location>
        <begin position="61"/>
        <end position="83"/>
    </location>
</feature>
<evidence type="ECO:0000256" key="3">
    <source>
        <dbReference type="ARBA" id="ARBA00022692"/>
    </source>
</evidence>
<proteinExistence type="inferred from homology"/>
<evidence type="ECO:0000256" key="6">
    <source>
        <dbReference type="SAM" id="MobiDB-lite"/>
    </source>
</evidence>
<name>A0ABS0C9Q5_9NOCA</name>
<gene>
    <name evidence="9" type="ORF">IU470_18570</name>
</gene>
<comment type="caution">
    <text evidence="9">The sequence shown here is derived from an EMBL/GenBank/DDBJ whole genome shotgun (WGS) entry which is preliminary data.</text>
</comment>